<proteinExistence type="predicted"/>
<keyword evidence="1" id="KW-1133">Transmembrane helix</keyword>
<dbReference type="Proteomes" id="UP001165122">
    <property type="component" value="Unassembled WGS sequence"/>
</dbReference>
<name>A0A9W7CAN5_9STRA</name>
<keyword evidence="3" id="KW-1185">Reference proteome</keyword>
<evidence type="ECO:0000313" key="2">
    <source>
        <dbReference type="EMBL" id="GMI05223.1"/>
    </source>
</evidence>
<keyword evidence="1" id="KW-0472">Membrane</keyword>
<evidence type="ECO:0000313" key="3">
    <source>
        <dbReference type="Proteomes" id="UP001165122"/>
    </source>
</evidence>
<comment type="caution">
    <text evidence="2">The sequence shown here is derived from an EMBL/GenBank/DDBJ whole genome shotgun (WGS) entry which is preliminary data.</text>
</comment>
<dbReference type="AlphaFoldDB" id="A0A9W7CAN5"/>
<gene>
    <name evidence="2" type="ORF">TrLO_g13151</name>
</gene>
<feature type="transmembrane region" description="Helical" evidence="1">
    <location>
        <begin position="49"/>
        <end position="66"/>
    </location>
</feature>
<reference evidence="3" key="1">
    <citation type="journal article" date="2023" name="Commun. Biol.">
        <title>Genome analysis of Parmales, the sister group of diatoms, reveals the evolutionary specialization of diatoms from phago-mixotrophs to photoautotrophs.</title>
        <authorList>
            <person name="Ban H."/>
            <person name="Sato S."/>
            <person name="Yoshikawa S."/>
            <person name="Yamada K."/>
            <person name="Nakamura Y."/>
            <person name="Ichinomiya M."/>
            <person name="Sato N."/>
            <person name="Blanc-Mathieu R."/>
            <person name="Endo H."/>
            <person name="Kuwata A."/>
            <person name="Ogata H."/>
        </authorList>
    </citation>
    <scope>NUCLEOTIDE SEQUENCE [LARGE SCALE GENOMIC DNA]</scope>
    <source>
        <strain evidence="3">NIES 3700</strain>
    </source>
</reference>
<dbReference type="OrthoDB" id="10062876at2759"/>
<protein>
    <submittedName>
        <fullName evidence="2">Uncharacterized protein</fullName>
    </submittedName>
</protein>
<feature type="transmembrane region" description="Helical" evidence="1">
    <location>
        <begin position="12"/>
        <end position="29"/>
    </location>
</feature>
<keyword evidence="1" id="KW-0812">Transmembrane</keyword>
<dbReference type="EMBL" id="BRXW01000082">
    <property type="protein sequence ID" value="GMI05223.1"/>
    <property type="molecule type" value="Genomic_DNA"/>
</dbReference>
<organism evidence="2 3">
    <name type="scientific">Triparma laevis f. longispina</name>
    <dbReference type="NCBI Taxonomy" id="1714387"/>
    <lineage>
        <taxon>Eukaryota</taxon>
        <taxon>Sar</taxon>
        <taxon>Stramenopiles</taxon>
        <taxon>Ochrophyta</taxon>
        <taxon>Bolidophyceae</taxon>
        <taxon>Parmales</taxon>
        <taxon>Triparmaceae</taxon>
        <taxon>Triparma</taxon>
    </lineage>
</organism>
<accession>A0A9W7CAN5</accession>
<evidence type="ECO:0000256" key="1">
    <source>
        <dbReference type="SAM" id="Phobius"/>
    </source>
</evidence>
<sequence length="115" mass="12859">MALTKLGFRLTHIYFPLLMGFLGLLIGRFQHYDTFYVGSLELRLREEDVLSFAVPYALSCMTVLVIRIQGKFDSEPAPTKKTVKIDEAVMTTPKRTASGIGIYATPNSVEAIKTK</sequence>